<dbReference type="InParanoid" id="A0A096PB21"/>
<dbReference type="KEGG" id="ota:OT_ostta15g01840"/>
<feature type="region of interest" description="Disordered" evidence="3">
    <location>
        <begin position="165"/>
        <end position="242"/>
    </location>
</feature>
<proteinExistence type="inferred from homology"/>
<dbReference type="OrthoDB" id="498408at2759"/>
<evidence type="ECO:0000313" key="5">
    <source>
        <dbReference type="Proteomes" id="UP000009170"/>
    </source>
</evidence>
<sequence length="242" mass="26528">MRLRSGHVVGVSGAANRAPRTAAEARAMLLGGAASSTKMADEHRPVFRRGVKAVFDRWTALQLAIVNAWGGTESEQKARDAEEEIAEWFASKKSKDALELEDMLIEIMGDDFNVTCEDGSEREVANALSTMYEQCAVGNYEMVTRIESLPLPREAIERSKQIEEDERWAMNGGGDMERGDSSSDGDGDDEMEIMGDADDLADQLGGAFNVREGSDDFEATARAKARAEPDDDGWCTVPARRR</sequence>
<name>A0A096PB21_OSTTA</name>
<dbReference type="STRING" id="70448.A0A096PB21"/>
<organism evidence="4 5">
    <name type="scientific">Ostreococcus tauri</name>
    <name type="common">Marine green alga</name>
    <dbReference type="NCBI Taxonomy" id="70448"/>
    <lineage>
        <taxon>Eukaryota</taxon>
        <taxon>Viridiplantae</taxon>
        <taxon>Chlorophyta</taxon>
        <taxon>Mamiellophyceae</taxon>
        <taxon>Mamiellales</taxon>
        <taxon>Bathycoccaceae</taxon>
        <taxon>Ostreococcus</taxon>
    </lineage>
</organism>
<dbReference type="GeneID" id="9830710"/>
<evidence type="ECO:0000256" key="2">
    <source>
        <dbReference type="ARBA" id="ARBA00022552"/>
    </source>
</evidence>
<keyword evidence="2" id="KW-0698">rRNA processing</keyword>
<feature type="compositionally biased region" description="Basic and acidic residues" evidence="3">
    <location>
        <begin position="219"/>
        <end position="228"/>
    </location>
</feature>
<dbReference type="Pfam" id="PF10273">
    <property type="entry name" value="WGG"/>
    <property type="match status" value="1"/>
</dbReference>
<comment type="caution">
    <text evidence="4">The sequence shown here is derived from an EMBL/GenBank/DDBJ whole genome shotgun (WGS) entry which is preliminary data.</text>
</comment>
<dbReference type="PANTHER" id="PTHR21250">
    <property type="entry name" value="PRE-RRNA-PROCESSING PROTEIN TSR2 HOMOLOG"/>
    <property type="match status" value="1"/>
</dbReference>
<dbReference type="AlphaFoldDB" id="A0A096PB21"/>
<reference evidence="5" key="1">
    <citation type="journal article" date="2006" name="Proc. Natl. Acad. Sci. U.S.A.">
        <title>Genome analysis of the smallest free-living eukaryote Ostreococcus tauri unveils many unique features.</title>
        <authorList>
            <person name="Derelle E."/>
            <person name="Ferraz C."/>
            <person name="Rombauts S."/>
            <person name="Rouze P."/>
            <person name="Worden A.Z."/>
            <person name="Robbens S."/>
            <person name="Partensky F."/>
            <person name="Degroeve S."/>
            <person name="Echeynie S."/>
            <person name="Cooke R."/>
            <person name="Saeys Y."/>
            <person name="Wuyts J."/>
            <person name="Jabbari K."/>
            <person name="Bowler C."/>
            <person name="Panaud O."/>
            <person name="Piegu B."/>
            <person name="Ball S.G."/>
            <person name="Ral J.-P."/>
            <person name="Bouget F.-Y."/>
            <person name="Piganeau G."/>
            <person name="De Baets B."/>
            <person name="Picard A."/>
            <person name="Delseny M."/>
            <person name="Demaille J."/>
            <person name="Van de Peer Y."/>
            <person name="Moreau H."/>
        </authorList>
    </citation>
    <scope>NUCLEOTIDE SEQUENCE [LARGE SCALE GENOMIC DNA]</scope>
    <source>
        <strain evidence="5">OTTH 0595 / CCAP 157/2 / RCC745</strain>
    </source>
</reference>
<evidence type="ECO:0000256" key="1">
    <source>
        <dbReference type="ARBA" id="ARBA00006524"/>
    </source>
</evidence>
<dbReference type="RefSeq" id="XP_003083331.2">
    <property type="nucleotide sequence ID" value="XM_003083283.2"/>
</dbReference>
<gene>
    <name evidence="4" type="ORF">OT_ostta15g01840</name>
</gene>
<keyword evidence="5" id="KW-1185">Reference proteome</keyword>
<reference evidence="4 5" key="2">
    <citation type="journal article" date="2014" name="BMC Genomics">
        <title>An improved genome of the model marine alga Ostreococcus tauri unfolds by assessing Illumina de novo assemblies.</title>
        <authorList>
            <person name="Blanc-Mathieu R."/>
            <person name="Verhelst B."/>
            <person name="Derelle E."/>
            <person name="Rombauts S."/>
            <person name="Bouget F.Y."/>
            <person name="Carre I."/>
            <person name="Chateau A."/>
            <person name="Eyre-Walker A."/>
            <person name="Grimsley N."/>
            <person name="Moreau H."/>
            <person name="Piegu B."/>
            <person name="Rivals E."/>
            <person name="Schackwitz W."/>
            <person name="Van de Peer Y."/>
            <person name="Piganeau G."/>
        </authorList>
    </citation>
    <scope>NUCLEOTIDE SEQUENCE [LARGE SCALE GENOMIC DNA]</scope>
    <source>
        <strain evidence="5">OTTH 0595 / CCAP 157/2 / RCC745</strain>
    </source>
</reference>
<accession>A0A096PB21</accession>
<dbReference type="InterPro" id="IPR019398">
    <property type="entry name" value="Pre-rRNA_process_TSR2"/>
</dbReference>
<evidence type="ECO:0000313" key="4">
    <source>
        <dbReference type="EMBL" id="CEG01791.1"/>
    </source>
</evidence>
<dbReference type="GO" id="GO:0006364">
    <property type="term" value="P:rRNA processing"/>
    <property type="evidence" value="ECO:0007669"/>
    <property type="project" value="UniProtKB-KW"/>
</dbReference>
<evidence type="ECO:0000256" key="3">
    <source>
        <dbReference type="SAM" id="MobiDB-lite"/>
    </source>
</evidence>
<feature type="compositionally biased region" description="Acidic residues" evidence="3">
    <location>
        <begin position="183"/>
        <end position="201"/>
    </location>
</feature>
<comment type="similarity">
    <text evidence="1">Belongs to the TSR2 family.</text>
</comment>
<dbReference type="EMBL" id="CAID01000015">
    <property type="protein sequence ID" value="CEG01791.1"/>
    <property type="molecule type" value="Genomic_DNA"/>
</dbReference>
<dbReference type="Proteomes" id="UP000009170">
    <property type="component" value="Unassembled WGS sequence"/>
</dbReference>
<protein>
    <submittedName>
        <fullName evidence="4">Pre-rRNA-processing protein TSR2</fullName>
    </submittedName>
</protein>